<dbReference type="AlphaFoldDB" id="A0AAV7ENZ2"/>
<evidence type="ECO:0000313" key="2">
    <source>
        <dbReference type="EMBL" id="KAG9450545.1"/>
    </source>
</evidence>
<dbReference type="Pfam" id="PF10536">
    <property type="entry name" value="PMD"/>
    <property type="match status" value="1"/>
</dbReference>
<organism evidence="2 3">
    <name type="scientific">Aristolochia fimbriata</name>
    <name type="common">White veined hardy Dutchman's pipe vine</name>
    <dbReference type="NCBI Taxonomy" id="158543"/>
    <lineage>
        <taxon>Eukaryota</taxon>
        <taxon>Viridiplantae</taxon>
        <taxon>Streptophyta</taxon>
        <taxon>Embryophyta</taxon>
        <taxon>Tracheophyta</taxon>
        <taxon>Spermatophyta</taxon>
        <taxon>Magnoliopsida</taxon>
        <taxon>Magnoliidae</taxon>
        <taxon>Piperales</taxon>
        <taxon>Aristolochiaceae</taxon>
        <taxon>Aristolochia</taxon>
    </lineage>
</organism>
<dbReference type="InterPro" id="IPR044824">
    <property type="entry name" value="MAIN-like"/>
</dbReference>
<protein>
    <recommendedName>
        <fullName evidence="1">Aminotransferase-like plant mobile domain-containing protein</fullName>
    </recommendedName>
</protein>
<reference evidence="2 3" key="1">
    <citation type="submission" date="2021-07" db="EMBL/GenBank/DDBJ databases">
        <title>The Aristolochia fimbriata genome: insights into angiosperm evolution, floral development and chemical biosynthesis.</title>
        <authorList>
            <person name="Jiao Y."/>
        </authorList>
    </citation>
    <scope>NUCLEOTIDE SEQUENCE [LARGE SCALE GENOMIC DNA]</scope>
    <source>
        <strain evidence="2">IBCAS-2021</strain>
        <tissue evidence="2">Leaf</tissue>
    </source>
</reference>
<gene>
    <name evidence="2" type="ORF">H6P81_010510</name>
</gene>
<dbReference type="PANTHER" id="PTHR46033">
    <property type="entry name" value="PROTEIN MAIN-LIKE 2"/>
    <property type="match status" value="1"/>
</dbReference>
<sequence length="226" mass="25886">MVVPEEFIWHTRPCLRISRRPRGTVGSSHTSLPLPELRKGVATGVVGIAGCLTLMQWNVRRTNATNPGGNLVLYRTELDHQRSYQPYQDFLQRLPAICVEGRRIWLSRTPLICFEIVELHVPDRVMLQFGLEQVTPPEDVEHVTRISQKGRAGEDWALYHRDYIAGGRRGRSMLLRAAGHAPRRHAPSAYMRWYLGVTRRYIAPPPTELAMVYHPRGYTEEALVRA</sequence>
<evidence type="ECO:0000259" key="1">
    <source>
        <dbReference type="Pfam" id="PF10536"/>
    </source>
</evidence>
<keyword evidence="3" id="KW-1185">Reference proteome</keyword>
<comment type="caution">
    <text evidence="2">The sequence shown here is derived from an EMBL/GenBank/DDBJ whole genome shotgun (WGS) entry which is preliminary data.</text>
</comment>
<dbReference type="EMBL" id="JAINDJ010000004">
    <property type="protein sequence ID" value="KAG9450545.1"/>
    <property type="molecule type" value="Genomic_DNA"/>
</dbReference>
<evidence type="ECO:0000313" key="3">
    <source>
        <dbReference type="Proteomes" id="UP000825729"/>
    </source>
</evidence>
<accession>A0AAV7ENZ2</accession>
<dbReference type="PANTHER" id="PTHR46033:SF8">
    <property type="entry name" value="PROTEIN MAINTENANCE OF MERISTEMS-LIKE"/>
    <property type="match status" value="1"/>
</dbReference>
<feature type="domain" description="Aminotransferase-like plant mobile" evidence="1">
    <location>
        <begin position="53"/>
        <end position="194"/>
    </location>
</feature>
<dbReference type="GO" id="GO:0010073">
    <property type="term" value="P:meristem maintenance"/>
    <property type="evidence" value="ECO:0007669"/>
    <property type="project" value="InterPro"/>
</dbReference>
<dbReference type="InterPro" id="IPR019557">
    <property type="entry name" value="AminoTfrase-like_pln_mobile"/>
</dbReference>
<proteinExistence type="predicted"/>
<dbReference type="Proteomes" id="UP000825729">
    <property type="component" value="Unassembled WGS sequence"/>
</dbReference>
<name>A0AAV7ENZ2_ARIFI</name>